<dbReference type="Gene3D" id="3.10.20.410">
    <property type="match status" value="1"/>
</dbReference>
<comment type="subcellular location">
    <subcellularLocation>
        <location evidence="1">Cell outer membrane</location>
        <topology evidence="1">Multi-pass membrane protein</topology>
    </subcellularLocation>
</comment>
<keyword evidence="7" id="KW-0472">Membrane</keyword>
<sequence length="815" mass="91136">MKKTISALILISIINAGDSFAKEYKFNYRYLGMDENADLNFFDSKTTQGNYVVDIYINNELKETTEIYFRNKGNNLVPCLTQENLIKYGFLQKKIDVFIFDDEQCVNLDKENIKYLFNPTNQILLLNIPSGFLADKNSEIADESLWDDGLNALIFNYQTNYLKSNNRRGDSYFGQIEPGLNVGPWRIRNLSTWKKSKENTDFESAYTYAERGINSLKSRLIIGDKYTNTNIFDSIFFRGVTFNKDENMIPYSARAYSPKIRGIAKTQAVVEIRQQGYLLYSTSVPPGEFEINSNQFSNFGSGLFDVTIIESNGQKQMYSIPYTIPVISLAKGYSNYSFTAGKYRNADIHKNEPIFAEGTYSYGLPYGLSIFGGVQLSDIYSSYAVGISKDAGEYGAISFDMKYAKSKPYGKTSFINGSAYGIKYTKNFNTTNTDISIANYYNYSKDYRTLSETIDSYNDYVYYSKKSTTYAMLSQPLGAWGSINLSYNHDNYWKKNGSNSIAVWYGKNIGSTSLSLSYTRTAFKKYGKNDNEDLFNIMLNIPLQDLTNKEIYANYQLTSSSDNKTTHDIGLNGMAFDRRMSWQVREQIQEASKYKKFSYFNASWNGTYGTLGANYNYSSTHREVGLALSGGILAHSSGITFGQRISNTTALVEAKGVSGATVLGLPGIKTDFRGYTFSSSLMPYMDNTVSIDPSSLPNNSSIKQTDIKVVPTAGAIVKAKYNTSIGVNALIKISNKKGKHLPFGTILAVKDEKGVVQSTSIVGDNGEAYVTGLDGTQEINATWGREASDSCKVSYNLTGHHAKEQSLTFLNGVCK</sequence>
<evidence type="ECO:0000256" key="8">
    <source>
        <dbReference type="ARBA" id="ARBA00023237"/>
    </source>
</evidence>
<evidence type="ECO:0000256" key="7">
    <source>
        <dbReference type="ARBA" id="ARBA00023136"/>
    </source>
</evidence>
<comment type="similarity">
    <text evidence="2">Belongs to the fimbrial export usher family.</text>
</comment>
<keyword evidence="4" id="KW-1134">Transmembrane beta strand</keyword>
<evidence type="ECO:0000313" key="11">
    <source>
        <dbReference type="EMBL" id="EFH0368276.1"/>
    </source>
</evidence>
<dbReference type="InterPro" id="IPR025949">
    <property type="entry name" value="PapC-like_C"/>
</dbReference>
<dbReference type="GO" id="GO:0009297">
    <property type="term" value="P:pilus assembly"/>
    <property type="evidence" value="ECO:0007669"/>
    <property type="project" value="InterPro"/>
</dbReference>
<feature type="domain" description="PapC-like C-terminal" evidence="9">
    <location>
        <begin position="730"/>
        <end position="798"/>
    </location>
</feature>
<dbReference type="PANTHER" id="PTHR30451">
    <property type="entry name" value="OUTER MEMBRANE USHER PROTEIN"/>
    <property type="match status" value="1"/>
</dbReference>
<keyword evidence="8" id="KW-0998">Cell outer membrane</keyword>
<comment type="caution">
    <text evidence="11">The sequence shown here is derived from an EMBL/GenBank/DDBJ whole genome shotgun (WGS) entry which is preliminary data.</text>
</comment>
<dbReference type="Gene3D" id="2.60.40.2610">
    <property type="entry name" value="Outer membrane usher protein FimD, plug domain"/>
    <property type="match status" value="1"/>
</dbReference>
<dbReference type="Pfam" id="PF13954">
    <property type="entry name" value="PapC_N"/>
    <property type="match status" value="1"/>
</dbReference>
<dbReference type="Gene3D" id="2.60.40.3110">
    <property type="match status" value="1"/>
</dbReference>
<dbReference type="AlphaFoldDB" id="A0A8S7R4N7"/>
<dbReference type="InterPro" id="IPR000015">
    <property type="entry name" value="Fimb_usher"/>
</dbReference>
<dbReference type="InterPro" id="IPR042186">
    <property type="entry name" value="FimD_plug_dom"/>
</dbReference>
<evidence type="ECO:0000256" key="6">
    <source>
        <dbReference type="ARBA" id="ARBA00022729"/>
    </source>
</evidence>
<keyword evidence="3" id="KW-0813">Transport</keyword>
<evidence type="ECO:0000256" key="4">
    <source>
        <dbReference type="ARBA" id="ARBA00022452"/>
    </source>
</evidence>
<dbReference type="Pfam" id="PF13953">
    <property type="entry name" value="PapC_C"/>
    <property type="match status" value="1"/>
</dbReference>
<evidence type="ECO:0000259" key="10">
    <source>
        <dbReference type="Pfam" id="PF13954"/>
    </source>
</evidence>
<dbReference type="Gene3D" id="2.60.40.2070">
    <property type="match status" value="1"/>
</dbReference>
<reference evidence="11 12" key="1">
    <citation type="submission" date="2020-02" db="EMBL/GenBank/DDBJ databases">
        <authorList>
            <consortium name="PulseNet: The National Subtyping Network for Foodborne Disease Surveillance"/>
            <person name="Tarr C.L."/>
            <person name="Trees E."/>
            <person name="Katz L.S."/>
            <person name="Carleton-Romer H.A."/>
            <person name="Stroika S."/>
            <person name="Kucerova Z."/>
            <person name="Roache K.F."/>
            <person name="Sabol A.L."/>
            <person name="Besser J."/>
            <person name="Gerner-Smidt P."/>
        </authorList>
    </citation>
    <scope>NUCLEOTIDE SEQUENCE [LARGE SCALE GENOMIC DNA]</scope>
    <source>
        <strain evidence="11 12">PNUSAE004166</strain>
    </source>
</reference>
<evidence type="ECO:0000259" key="9">
    <source>
        <dbReference type="Pfam" id="PF13953"/>
    </source>
</evidence>
<proteinExistence type="inferred from homology"/>
<dbReference type="EMBL" id="AASURL010000148">
    <property type="protein sequence ID" value="EFH0368276.1"/>
    <property type="molecule type" value="Genomic_DNA"/>
</dbReference>
<dbReference type="Pfam" id="PF00577">
    <property type="entry name" value="Usher"/>
    <property type="match status" value="1"/>
</dbReference>
<dbReference type="InterPro" id="IPR037224">
    <property type="entry name" value="PapC_N_sf"/>
</dbReference>
<accession>A0A8S7R4N7</accession>
<feature type="domain" description="PapC N-terminal" evidence="10">
    <location>
        <begin position="26"/>
        <end position="160"/>
    </location>
</feature>
<keyword evidence="5" id="KW-0812">Transmembrane</keyword>
<dbReference type="Proteomes" id="UP000521991">
    <property type="component" value="Unassembled WGS sequence"/>
</dbReference>
<protein>
    <submittedName>
        <fullName evidence="11">Fimbria/pilus outer membrane usher protein</fullName>
    </submittedName>
</protein>
<evidence type="ECO:0000256" key="2">
    <source>
        <dbReference type="ARBA" id="ARBA00008064"/>
    </source>
</evidence>
<evidence type="ECO:0000256" key="5">
    <source>
        <dbReference type="ARBA" id="ARBA00022692"/>
    </source>
</evidence>
<organism evidence="11 12">
    <name type="scientific">Escherichia coli</name>
    <dbReference type="NCBI Taxonomy" id="562"/>
    <lineage>
        <taxon>Bacteria</taxon>
        <taxon>Pseudomonadati</taxon>
        <taxon>Pseudomonadota</taxon>
        <taxon>Gammaproteobacteria</taxon>
        <taxon>Enterobacterales</taxon>
        <taxon>Enterobacteriaceae</taxon>
        <taxon>Escherichia</taxon>
    </lineage>
</organism>
<dbReference type="PANTHER" id="PTHR30451:SF9">
    <property type="entry name" value="F1 CAPSULE-ANCHORING PROTEIN"/>
    <property type="match status" value="1"/>
</dbReference>
<evidence type="ECO:0000313" key="12">
    <source>
        <dbReference type="Proteomes" id="UP000521991"/>
    </source>
</evidence>
<dbReference type="InterPro" id="IPR043142">
    <property type="entry name" value="PapC-like_C_sf"/>
</dbReference>
<dbReference type="GO" id="GO:0009279">
    <property type="term" value="C:cell outer membrane"/>
    <property type="evidence" value="ECO:0007669"/>
    <property type="project" value="UniProtKB-SubCell"/>
</dbReference>
<evidence type="ECO:0000256" key="1">
    <source>
        <dbReference type="ARBA" id="ARBA00004571"/>
    </source>
</evidence>
<name>A0A8S7R4N7_ECOLX</name>
<dbReference type="GO" id="GO:0015473">
    <property type="term" value="F:fimbrial usher porin activity"/>
    <property type="evidence" value="ECO:0007669"/>
    <property type="project" value="InterPro"/>
</dbReference>
<dbReference type="RefSeq" id="WP_194890027.1">
    <property type="nucleotide sequence ID" value="NZ_JAOWRP010000267.1"/>
</dbReference>
<dbReference type="InterPro" id="IPR025885">
    <property type="entry name" value="PapC_N"/>
</dbReference>
<keyword evidence="6" id="KW-0732">Signal</keyword>
<dbReference type="SUPFAM" id="SSF141729">
    <property type="entry name" value="FimD N-terminal domain-like"/>
    <property type="match status" value="1"/>
</dbReference>
<evidence type="ECO:0000256" key="3">
    <source>
        <dbReference type="ARBA" id="ARBA00022448"/>
    </source>
</evidence>
<gene>
    <name evidence="11" type="ORF">BGM66_004824</name>
</gene>